<organism evidence="2 3">
    <name type="scientific">Rhizoclosmatium globosum</name>
    <dbReference type="NCBI Taxonomy" id="329046"/>
    <lineage>
        <taxon>Eukaryota</taxon>
        <taxon>Fungi</taxon>
        <taxon>Fungi incertae sedis</taxon>
        <taxon>Chytridiomycota</taxon>
        <taxon>Chytridiomycota incertae sedis</taxon>
        <taxon>Chytridiomycetes</taxon>
        <taxon>Chytridiales</taxon>
        <taxon>Chytriomycetaceae</taxon>
        <taxon>Rhizoclosmatium</taxon>
    </lineage>
</organism>
<keyword evidence="1" id="KW-0812">Transmembrane</keyword>
<comment type="caution">
    <text evidence="2">The sequence shown here is derived from an EMBL/GenBank/DDBJ whole genome shotgun (WGS) entry which is preliminary data.</text>
</comment>
<dbReference type="EMBL" id="MCGO01000037">
    <property type="protein sequence ID" value="ORY39955.1"/>
    <property type="molecule type" value="Genomic_DNA"/>
</dbReference>
<reference evidence="2 3" key="1">
    <citation type="submission" date="2016-07" db="EMBL/GenBank/DDBJ databases">
        <title>Pervasive Adenine N6-methylation of Active Genes in Fungi.</title>
        <authorList>
            <consortium name="DOE Joint Genome Institute"/>
            <person name="Mondo S.J."/>
            <person name="Dannebaum R.O."/>
            <person name="Kuo R.C."/>
            <person name="Labutti K."/>
            <person name="Haridas S."/>
            <person name="Kuo A."/>
            <person name="Salamov A."/>
            <person name="Ahrendt S.R."/>
            <person name="Lipzen A."/>
            <person name="Sullivan W."/>
            <person name="Andreopoulos W.B."/>
            <person name="Clum A."/>
            <person name="Lindquist E."/>
            <person name="Daum C."/>
            <person name="Ramamoorthy G.K."/>
            <person name="Gryganskyi A."/>
            <person name="Culley D."/>
            <person name="Magnuson J.K."/>
            <person name="James T.Y."/>
            <person name="O'Malley M.A."/>
            <person name="Stajich J.E."/>
            <person name="Spatafora J.W."/>
            <person name="Visel A."/>
            <person name="Grigoriev I.V."/>
        </authorList>
    </citation>
    <scope>NUCLEOTIDE SEQUENCE [LARGE SCALE GENOMIC DNA]</scope>
    <source>
        <strain evidence="2 3">JEL800</strain>
    </source>
</reference>
<protein>
    <submittedName>
        <fullName evidence="2">Uncharacterized protein</fullName>
    </submittedName>
</protein>
<evidence type="ECO:0000313" key="3">
    <source>
        <dbReference type="Proteomes" id="UP000193642"/>
    </source>
</evidence>
<keyword evidence="3" id="KW-1185">Reference proteome</keyword>
<gene>
    <name evidence="2" type="ORF">BCR33DRAFT_719759</name>
</gene>
<proteinExistence type="predicted"/>
<name>A0A1Y2C0X7_9FUNG</name>
<evidence type="ECO:0000256" key="1">
    <source>
        <dbReference type="SAM" id="Phobius"/>
    </source>
</evidence>
<dbReference type="Proteomes" id="UP000193642">
    <property type="component" value="Unassembled WGS sequence"/>
</dbReference>
<feature type="transmembrane region" description="Helical" evidence="1">
    <location>
        <begin position="6"/>
        <end position="23"/>
    </location>
</feature>
<dbReference type="AlphaFoldDB" id="A0A1Y2C0X7"/>
<keyword evidence="1" id="KW-0472">Membrane</keyword>
<evidence type="ECO:0000313" key="2">
    <source>
        <dbReference type="EMBL" id="ORY39955.1"/>
    </source>
</evidence>
<keyword evidence="1" id="KW-1133">Transmembrane helix</keyword>
<sequence>MTVYDSLVFLPLLHLVFTFALWKDPSFFSLLPIRLWATSFSFLTLPVPLFVMVHLNCDYIGASPTTDVATSLASPSRKSGVDLLCLVSPIVDGSLELSHTLVGLTSQLCTTAISSFTNLPKLHIHNCGRICYAQSFSMI</sequence>
<feature type="transmembrane region" description="Helical" evidence="1">
    <location>
        <begin position="35"/>
        <end position="55"/>
    </location>
</feature>
<feature type="non-terminal residue" evidence="2">
    <location>
        <position position="139"/>
    </location>
</feature>
<accession>A0A1Y2C0X7</accession>